<reference evidence="1" key="2">
    <citation type="journal article" date="2023" name="Plants (Basel)">
        <title>Annotation of the Turnera subulata (Passifloraceae) Draft Genome Reveals the S-Locus Evolved after the Divergence of Turneroideae from Passifloroideae in a Stepwise Manner.</title>
        <authorList>
            <person name="Henning P.M."/>
            <person name="Roalson E.H."/>
            <person name="Mir W."/>
            <person name="McCubbin A.G."/>
            <person name="Shore J.S."/>
        </authorList>
    </citation>
    <scope>NUCLEOTIDE SEQUENCE</scope>
    <source>
        <strain evidence="1">F60SS</strain>
    </source>
</reference>
<name>A0A9Q0FHH9_9ROSI</name>
<accession>A0A9Q0FHH9</accession>
<organism evidence="1 2">
    <name type="scientific">Turnera subulata</name>
    <dbReference type="NCBI Taxonomy" id="218843"/>
    <lineage>
        <taxon>Eukaryota</taxon>
        <taxon>Viridiplantae</taxon>
        <taxon>Streptophyta</taxon>
        <taxon>Embryophyta</taxon>
        <taxon>Tracheophyta</taxon>
        <taxon>Spermatophyta</taxon>
        <taxon>Magnoliopsida</taxon>
        <taxon>eudicotyledons</taxon>
        <taxon>Gunneridae</taxon>
        <taxon>Pentapetalae</taxon>
        <taxon>rosids</taxon>
        <taxon>fabids</taxon>
        <taxon>Malpighiales</taxon>
        <taxon>Passifloraceae</taxon>
        <taxon>Turnera</taxon>
    </lineage>
</organism>
<gene>
    <name evidence="1" type="ORF">Tsubulata_029496</name>
</gene>
<reference evidence="1" key="1">
    <citation type="submission" date="2022-02" db="EMBL/GenBank/DDBJ databases">
        <authorList>
            <person name="Henning P.M."/>
            <person name="McCubbin A.G."/>
            <person name="Shore J.S."/>
        </authorList>
    </citation>
    <scope>NUCLEOTIDE SEQUENCE</scope>
    <source>
        <strain evidence="1">F60SS</strain>
        <tissue evidence="1">Leaves</tissue>
    </source>
</reference>
<dbReference type="EMBL" id="JAKUCV010005335">
    <property type="protein sequence ID" value="KAJ4831563.1"/>
    <property type="molecule type" value="Genomic_DNA"/>
</dbReference>
<feature type="non-terminal residue" evidence="1">
    <location>
        <position position="1"/>
    </location>
</feature>
<comment type="caution">
    <text evidence="1">The sequence shown here is derived from an EMBL/GenBank/DDBJ whole genome shotgun (WGS) entry which is preliminary data.</text>
</comment>
<keyword evidence="2" id="KW-1185">Reference proteome</keyword>
<dbReference type="AlphaFoldDB" id="A0A9Q0FHH9"/>
<dbReference type="Proteomes" id="UP001141552">
    <property type="component" value="Unassembled WGS sequence"/>
</dbReference>
<proteinExistence type="predicted"/>
<sequence length="71" mass="7955">PVLNPLRVLPGSFVPLELVKLKPEFWPQEIDRGFVSVKRPQFGRVLLSLILNDEEGLLVEIFGELSSGKVV</sequence>
<evidence type="ECO:0000313" key="1">
    <source>
        <dbReference type="EMBL" id="KAJ4831563.1"/>
    </source>
</evidence>
<evidence type="ECO:0000313" key="2">
    <source>
        <dbReference type="Proteomes" id="UP001141552"/>
    </source>
</evidence>
<protein>
    <submittedName>
        <fullName evidence="1">Uncharacterized protein</fullName>
    </submittedName>
</protein>